<proteinExistence type="predicted"/>
<dbReference type="NCBIfam" id="TIGR04183">
    <property type="entry name" value="Por_Secre_tail"/>
    <property type="match status" value="1"/>
</dbReference>
<organism evidence="3 4">
    <name type="scientific">Hymenobacter terrestris</name>
    <dbReference type="NCBI Taxonomy" id="2748310"/>
    <lineage>
        <taxon>Bacteria</taxon>
        <taxon>Pseudomonadati</taxon>
        <taxon>Bacteroidota</taxon>
        <taxon>Cytophagia</taxon>
        <taxon>Cytophagales</taxon>
        <taxon>Hymenobacteraceae</taxon>
        <taxon>Hymenobacter</taxon>
    </lineage>
</organism>
<evidence type="ECO:0000313" key="4">
    <source>
        <dbReference type="Proteomes" id="UP000626554"/>
    </source>
</evidence>
<evidence type="ECO:0000259" key="2">
    <source>
        <dbReference type="Pfam" id="PF18962"/>
    </source>
</evidence>
<accession>A0ABX2Q7Y5</accession>
<name>A0ABX2Q7Y5_9BACT</name>
<evidence type="ECO:0000313" key="3">
    <source>
        <dbReference type="EMBL" id="NVO86694.1"/>
    </source>
</evidence>
<feature type="domain" description="Secretion system C-terminal sorting" evidence="2">
    <location>
        <begin position="255"/>
        <end position="323"/>
    </location>
</feature>
<keyword evidence="1" id="KW-0732">Signal</keyword>
<dbReference type="RefSeq" id="WP_176901425.1">
    <property type="nucleotide sequence ID" value="NZ_JABKAV010000103.1"/>
</dbReference>
<dbReference type="Proteomes" id="UP000626554">
    <property type="component" value="Unassembled WGS sequence"/>
</dbReference>
<dbReference type="Pfam" id="PF18962">
    <property type="entry name" value="Por_Secre_tail"/>
    <property type="match status" value="1"/>
</dbReference>
<keyword evidence="4" id="KW-1185">Reference proteome</keyword>
<comment type="caution">
    <text evidence="3">The sequence shown here is derived from an EMBL/GenBank/DDBJ whole genome shotgun (WGS) entry which is preliminary data.</text>
</comment>
<sequence>MQHAYTPSNRFRSLLGLALGLAATAATAQTVTPVSFNGTTVYNQNFDVMGATGVAYPAGWGAVRLSGSGAANTPLDLTTTTGDAVSGGVYNVGATNDPDRALGSIGSGTTVPAFGAAFTNGSGAAISSLTLAFRTEQWKSGSNVDVVELLAFEYSLDATSLSTGTWTAVTALNAVEVANANISGTPLDGNAAANSANVTAGITGLSWGAGQTMWIRYKDANDFGTDALLAIDNFSLRSGTTTSSSSAKLVGNVLVYPNPATDQLTIRVAGRATKAAVTVTDLMGRTVLKGTAAADGTFSLRSLPAGNYMVLVLDGNTQTSHKVSKQ</sequence>
<dbReference type="EMBL" id="JABKAV010000103">
    <property type="protein sequence ID" value="NVO86694.1"/>
    <property type="molecule type" value="Genomic_DNA"/>
</dbReference>
<evidence type="ECO:0000256" key="1">
    <source>
        <dbReference type="SAM" id="SignalP"/>
    </source>
</evidence>
<protein>
    <submittedName>
        <fullName evidence="3">T9SS type A sorting domain-containing protein</fullName>
    </submittedName>
</protein>
<feature type="chain" id="PRO_5045422170" evidence="1">
    <location>
        <begin position="29"/>
        <end position="326"/>
    </location>
</feature>
<dbReference type="InterPro" id="IPR026444">
    <property type="entry name" value="Secre_tail"/>
</dbReference>
<reference evidence="3 4" key="1">
    <citation type="submission" date="2020-05" db="EMBL/GenBank/DDBJ databases">
        <title>Hymenobacter terrestris sp. nov. and Hymenobacter lapidiphilus sp. nov., isolated from regoliths in Antarctica.</title>
        <authorList>
            <person name="Sedlacek I."/>
            <person name="Pantucek R."/>
            <person name="Zeman M."/>
            <person name="Holochova P."/>
            <person name="Kralova S."/>
            <person name="Stankova E."/>
            <person name="Sedo O."/>
            <person name="Micenkova L."/>
            <person name="Svec P."/>
            <person name="Gupta V."/>
            <person name="Sood U."/>
            <person name="Korpole U.S."/>
            <person name="Lal R."/>
        </authorList>
    </citation>
    <scope>NUCLEOTIDE SEQUENCE [LARGE SCALE GENOMIC DNA]</scope>
    <source>
        <strain evidence="3 4">P5252</strain>
    </source>
</reference>
<gene>
    <name evidence="3" type="ORF">HW556_17565</name>
</gene>
<feature type="signal peptide" evidence="1">
    <location>
        <begin position="1"/>
        <end position="28"/>
    </location>
</feature>